<dbReference type="OrthoDB" id="190168at2"/>
<name>A0A3S4A3T1_9MICO</name>
<accession>A0A3S4A3T1</accession>
<dbReference type="Proteomes" id="UP000288547">
    <property type="component" value="Unassembled WGS sequence"/>
</dbReference>
<dbReference type="EMBL" id="RZNB01000003">
    <property type="protein sequence ID" value="RWZ50848.1"/>
    <property type="molecule type" value="Genomic_DNA"/>
</dbReference>
<dbReference type="InterPro" id="IPR037143">
    <property type="entry name" value="4-PPantetheinyl_Trfase_dom_sf"/>
</dbReference>
<evidence type="ECO:0000313" key="1">
    <source>
        <dbReference type="EMBL" id="RWZ50848.1"/>
    </source>
</evidence>
<organism evidence="1 2">
    <name type="scientific">Labedella phragmitis</name>
    <dbReference type="NCBI Taxonomy" id="2498849"/>
    <lineage>
        <taxon>Bacteria</taxon>
        <taxon>Bacillati</taxon>
        <taxon>Actinomycetota</taxon>
        <taxon>Actinomycetes</taxon>
        <taxon>Micrococcales</taxon>
        <taxon>Microbacteriaceae</taxon>
        <taxon>Labedella</taxon>
    </lineage>
</organism>
<evidence type="ECO:0000313" key="2">
    <source>
        <dbReference type="Proteomes" id="UP000288547"/>
    </source>
</evidence>
<dbReference type="SUPFAM" id="SSF56214">
    <property type="entry name" value="4'-phosphopantetheinyl transferase"/>
    <property type="match status" value="1"/>
</dbReference>
<dbReference type="AlphaFoldDB" id="A0A3S4A3T1"/>
<dbReference type="GO" id="GO:0008897">
    <property type="term" value="F:holo-[acyl-carrier-protein] synthase activity"/>
    <property type="evidence" value="ECO:0007669"/>
    <property type="project" value="InterPro"/>
</dbReference>
<dbReference type="GO" id="GO:0000287">
    <property type="term" value="F:magnesium ion binding"/>
    <property type="evidence" value="ECO:0007669"/>
    <property type="project" value="InterPro"/>
</dbReference>
<dbReference type="Gene3D" id="3.90.470.20">
    <property type="entry name" value="4'-phosphopantetheinyl transferase domain"/>
    <property type="match status" value="1"/>
</dbReference>
<comment type="caution">
    <text evidence="1">The sequence shown here is derived from an EMBL/GenBank/DDBJ whole genome shotgun (WGS) entry which is preliminary data.</text>
</comment>
<gene>
    <name evidence="1" type="ORF">ELQ90_08390</name>
</gene>
<dbReference type="RefSeq" id="WP_128494842.1">
    <property type="nucleotide sequence ID" value="NZ_RZNB01000003.1"/>
</dbReference>
<keyword evidence="2" id="KW-1185">Reference proteome</keyword>
<sequence length="224" mass="22892">MSPVDEAREPEAAGVTVSDVSHLLPALAGLVVLLGEAPVDGDAVERRRRGRLLLQEAAVRLWGDGTRALVTARCPRCGGDHGRPVVTDVPSGRRLRGSVTHAGAITLVAVGPVAVGIDAERVGGDPARFEAIRAVTGGTPLDGRDALRLWTTVEAVLKADGRGLEVDPTRVGIEGPPGVAGATARVDGGPPFEVAGFDLPHVDSSAPHGDGLVITVAWSASGGR</sequence>
<evidence type="ECO:0008006" key="3">
    <source>
        <dbReference type="Google" id="ProtNLM"/>
    </source>
</evidence>
<proteinExistence type="predicted"/>
<reference evidence="1 2" key="1">
    <citation type="submission" date="2018-12" db="EMBL/GenBank/DDBJ databases">
        <authorList>
            <person name="Li F."/>
        </authorList>
    </citation>
    <scope>NUCLEOTIDE SEQUENCE [LARGE SCALE GENOMIC DNA]</scope>
    <source>
        <strain evidence="1 2">11W25H-1</strain>
    </source>
</reference>
<protein>
    <recommendedName>
        <fullName evidence="3">4'-phosphopantetheinyl transferase superfamily protein</fullName>
    </recommendedName>
</protein>